<dbReference type="GO" id="GO:0004523">
    <property type="term" value="F:RNA-DNA hybrid ribonuclease activity"/>
    <property type="evidence" value="ECO:0007669"/>
    <property type="project" value="InterPro"/>
</dbReference>
<dbReference type="Pfam" id="PF13456">
    <property type="entry name" value="RVT_3"/>
    <property type="match status" value="1"/>
</dbReference>
<keyword evidence="1" id="KW-0812">Transmembrane</keyword>
<keyword evidence="4" id="KW-1185">Reference proteome</keyword>
<evidence type="ECO:0000259" key="2">
    <source>
        <dbReference type="Pfam" id="PF13456"/>
    </source>
</evidence>
<accession>A0A8X7TIG6</accession>
<reference evidence="3 4" key="1">
    <citation type="submission" date="2020-02" db="EMBL/GenBank/DDBJ databases">
        <authorList>
            <person name="Ma Q."/>
            <person name="Huang Y."/>
            <person name="Song X."/>
            <person name="Pei D."/>
        </authorList>
    </citation>
    <scope>NUCLEOTIDE SEQUENCE [LARGE SCALE GENOMIC DNA]</scope>
    <source>
        <strain evidence="3">Sxm20200214</strain>
        <tissue evidence="3">Leaf</tissue>
    </source>
</reference>
<evidence type="ECO:0000313" key="3">
    <source>
        <dbReference type="EMBL" id="KAG2242236.1"/>
    </source>
</evidence>
<evidence type="ECO:0000256" key="1">
    <source>
        <dbReference type="SAM" id="Phobius"/>
    </source>
</evidence>
<keyword evidence="1" id="KW-0472">Membrane</keyword>
<dbReference type="GO" id="GO:0003676">
    <property type="term" value="F:nucleic acid binding"/>
    <property type="evidence" value="ECO:0007669"/>
    <property type="project" value="InterPro"/>
</dbReference>
<dbReference type="AlphaFoldDB" id="A0A8X7TIG6"/>
<dbReference type="Proteomes" id="UP000886595">
    <property type="component" value="Unassembled WGS sequence"/>
</dbReference>
<protein>
    <recommendedName>
        <fullName evidence="2">RNase H type-1 domain-containing protein</fullName>
    </recommendedName>
</protein>
<name>A0A8X7TIG6_BRACI</name>
<comment type="caution">
    <text evidence="3">The sequence shown here is derived from an EMBL/GenBank/DDBJ whole genome shotgun (WGS) entry which is preliminary data.</text>
</comment>
<proteinExistence type="predicted"/>
<keyword evidence="1" id="KW-1133">Transmembrane helix</keyword>
<sequence>MEEALAIKEALQHTIDLNIKNIWLRSDAQVLIRALSPGRHLIELCSVLWITLDFFIYFFTLSFHLH</sequence>
<dbReference type="EMBL" id="JAAMPC010000570">
    <property type="protein sequence ID" value="KAG2242236.1"/>
    <property type="molecule type" value="Genomic_DNA"/>
</dbReference>
<gene>
    <name evidence="3" type="ORF">Bca52824_095919</name>
</gene>
<organism evidence="3 4">
    <name type="scientific">Brassica carinata</name>
    <name type="common">Ethiopian mustard</name>
    <name type="synonym">Abyssinian cabbage</name>
    <dbReference type="NCBI Taxonomy" id="52824"/>
    <lineage>
        <taxon>Eukaryota</taxon>
        <taxon>Viridiplantae</taxon>
        <taxon>Streptophyta</taxon>
        <taxon>Embryophyta</taxon>
        <taxon>Tracheophyta</taxon>
        <taxon>Spermatophyta</taxon>
        <taxon>Magnoliopsida</taxon>
        <taxon>eudicotyledons</taxon>
        <taxon>Gunneridae</taxon>
        <taxon>Pentapetalae</taxon>
        <taxon>rosids</taxon>
        <taxon>malvids</taxon>
        <taxon>Brassicales</taxon>
        <taxon>Brassicaceae</taxon>
        <taxon>Brassiceae</taxon>
        <taxon>Brassica</taxon>
    </lineage>
</organism>
<feature type="domain" description="RNase H type-1" evidence="2">
    <location>
        <begin position="3"/>
        <end position="39"/>
    </location>
</feature>
<evidence type="ECO:0000313" key="4">
    <source>
        <dbReference type="Proteomes" id="UP000886595"/>
    </source>
</evidence>
<feature type="transmembrane region" description="Helical" evidence="1">
    <location>
        <begin position="41"/>
        <end position="60"/>
    </location>
</feature>
<dbReference type="InterPro" id="IPR002156">
    <property type="entry name" value="RNaseH_domain"/>
</dbReference>
<dbReference type="OrthoDB" id="1106285at2759"/>